<dbReference type="EMBL" id="MHSW01000026">
    <property type="protein sequence ID" value="OHA51132.1"/>
    <property type="molecule type" value="Genomic_DNA"/>
</dbReference>
<feature type="transmembrane region" description="Helical" evidence="1">
    <location>
        <begin position="39"/>
        <end position="57"/>
    </location>
</feature>
<dbReference type="Proteomes" id="UP000176951">
    <property type="component" value="Unassembled WGS sequence"/>
</dbReference>
<sequence length="59" mass="6776">MILQRRTALHLAMLSGFLAIIFGVFAISENLHNNHGRAIVWFAAYVVFMILFLWRSLNA</sequence>
<keyword evidence="1" id="KW-1133">Transmembrane helix</keyword>
<organism evidence="2 3">
    <name type="scientific">Candidatus Terrybacteria bacterium RIFCSPLOWO2_01_FULL_40_23</name>
    <dbReference type="NCBI Taxonomy" id="1802366"/>
    <lineage>
        <taxon>Bacteria</taxon>
        <taxon>Candidatus Terryibacteriota</taxon>
    </lineage>
</organism>
<keyword evidence="1" id="KW-0472">Membrane</keyword>
<dbReference type="AlphaFoldDB" id="A0A1G2PU70"/>
<evidence type="ECO:0000313" key="2">
    <source>
        <dbReference type="EMBL" id="OHA51132.1"/>
    </source>
</evidence>
<protein>
    <submittedName>
        <fullName evidence="2">Uncharacterized protein</fullName>
    </submittedName>
</protein>
<name>A0A1G2PU70_9BACT</name>
<gene>
    <name evidence="2" type="ORF">A3A97_00325</name>
</gene>
<reference evidence="2 3" key="1">
    <citation type="journal article" date="2016" name="Nat. Commun.">
        <title>Thousands of microbial genomes shed light on interconnected biogeochemical processes in an aquifer system.</title>
        <authorList>
            <person name="Anantharaman K."/>
            <person name="Brown C.T."/>
            <person name="Hug L.A."/>
            <person name="Sharon I."/>
            <person name="Castelle C.J."/>
            <person name="Probst A.J."/>
            <person name="Thomas B.C."/>
            <person name="Singh A."/>
            <person name="Wilkins M.J."/>
            <person name="Karaoz U."/>
            <person name="Brodie E.L."/>
            <person name="Williams K.H."/>
            <person name="Hubbard S.S."/>
            <person name="Banfield J.F."/>
        </authorList>
    </citation>
    <scope>NUCLEOTIDE SEQUENCE [LARGE SCALE GENOMIC DNA]</scope>
</reference>
<evidence type="ECO:0000256" key="1">
    <source>
        <dbReference type="SAM" id="Phobius"/>
    </source>
</evidence>
<keyword evidence="1" id="KW-0812">Transmembrane</keyword>
<evidence type="ECO:0000313" key="3">
    <source>
        <dbReference type="Proteomes" id="UP000176951"/>
    </source>
</evidence>
<comment type="caution">
    <text evidence="2">The sequence shown here is derived from an EMBL/GenBank/DDBJ whole genome shotgun (WGS) entry which is preliminary data.</text>
</comment>
<accession>A0A1G2PU70</accession>
<proteinExistence type="predicted"/>
<feature type="transmembrane region" description="Helical" evidence="1">
    <location>
        <begin position="7"/>
        <end position="27"/>
    </location>
</feature>